<keyword evidence="1" id="KW-1133">Transmembrane helix</keyword>
<keyword evidence="1" id="KW-0812">Transmembrane</keyword>
<proteinExistence type="predicted"/>
<dbReference type="WBParaSite" id="nRc.2.0.1.t33835-RA">
    <property type="protein sequence ID" value="nRc.2.0.1.t33835-RA"/>
    <property type="gene ID" value="nRc.2.0.1.g33835"/>
</dbReference>
<organism evidence="2 3">
    <name type="scientific">Romanomermis culicivorax</name>
    <name type="common">Nematode worm</name>
    <dbReference type="NCBI Taxonomy" id="13658"/>
    <lineage>
        <taxon>Eukaryota</taxon>
        <taxon>Metazoa</taxon>
        <taxon>Ecdysozoa</taxon>
        <taxon>Nematoda</taxon>
        <taxon>Enoplea</taxon>
        <taxon>Dorylaimia</taxon>
        <taxon>Mermithida</taxon>
        <taxon>Mermithoidea</taxon>
        <taxon>Mermithidae</taxon>
        <taxon>Romanomermis</taxon>
    </lineage>
</organism>
<evidence type="ECO:0000313" key="2">
    <source>
        <dbReference type="Proteomes" id="UP000887565"/>
    </source>
</evidence>
<name>A0A915K502_ROMCU</name>
<dbReference type="AlphaFoldDB" id="A0A915K502"/>
<keyword evidence="1" id="KW-0472">Membrane</keyword>
<sequence>MGPGIHLDKVEARSKNHRESSNYFLQLYTNVDAEAIVDESFVYYFVVIIPIVWDQVLYNKKAKFRSPRVFRPPDELRPYFKKLKKGIRD</sequence>
<keyword evidence="2" id="KW-1185">Reference proteome</keyword>
<feature type="transmembrane region" description="Helical" evidence="1">
    <location>
        <begin position="41"/>
        <end position="58"/>
    </location>
</feature>
<reference evidence="3" key="1">
    <citation type="submission" date="2022-11" db="UniProtKB">
        <authorList>
            <consortium name="WormBaseParasite"/>
        </authorList>
    </citation>
    <scope>IDENTIFICATION</scope>
</reference>
<accession>A0A915K502</accession>
<protein>
    <submittedName>
        <fullName evidence="3">Uncharacterized protein</fullName>
    </submittedName>
</protein>
<dbReference type="Proteomes" id="UP000887565">
    <property type="component" value="Unplaced"/>
</dbReference>
<evidence type="ECO:0000256" key="1">
    <source>
        <dbReference type="SAM" id="Phobius"/>
    </source>
</evidence>
<evidence type="ECO:0000313" key="3">
    <source>
        <dbReference type="WBParaSite" id="nRc.2.0.1.t33835-RA"/>
    </source>
</evidence>